<dbReference type="GO" id="GO:0044780">
    <property type="term" value="P:bacterial-type flagellum assembly"/>
    <property type="evidence" value="ECO:0007669"/>
    <property type="project" value="InterPro"/>
</dbReference>
<keyword evidence="7" id="KW-1185">Reference proteome</keyword>
<evidence type="ECO:0000256" key="4">
    <source>
        <dbReference type="ARBA" id="ARBA00022795"/>
    </source>
</evidence>
<keyword evidence="6" id="KW-0282">Flagellum</keyword>
<evidence type="ECO:0000256" key="1">
    <source>
        <dbReference type="ARBA" id="ARBA00004514"/>
    </source>
</evidence>
<name>A0A5D9CCF8_9SPHN</name>
<dbReference type="SUPFAM" id="SSF101116">
    <property type="entry name" value="Flagellar export chaperone FliS"/>
    <property type="match status" value="1"/>
</dbReference>
<dbReference type="RefSeq" id="WP_149520605.1">
    <property type="nucleotide sequence ID" value="NZ_VTOU01000001.1"/>
</dbReference>
<keyword evidence="5" id="KW-0143">Chaperone</keyword>
<dbReference type="Gene3D" id="1.20.120.340">
    <property type="entry name" value="Flagellar protein FliS"/>
    <property type="match status" value="1"/>
</dbReference>
<proteinExistence type="inferred from homology"/>
<dbReference type="InterPro" id="IPR003713">
    <property type="entry name" value="FliS"/>
</dbReference>
<comment type="subcellular location">
    <subcellularLocation>
        <location evidence="1">Cytoplasm</location>
        <location evidence="1">Cytosol</location>
    </subcellularLocation>
</comment>
<accession>A0A5D9CCF8</accession>
<dbReference type="PANTHER" id="PTHR34773">
    <property type="entry name" value="FLAGELLAR SECRETION CHAPERONE FLIS"/>
    <property type="match status" value="1"/>
</dbReference>
<keyword evidence="4" id="KW-1005">Bacterial flagellum biogenesis</keyword>
<evidence type="ECO:0000256" key="5">
    <source>
        <dbReference type="ARBA" id="ARBA00023186"/>
    </source>
</evidence>
<keyword evidence="3" id="KW-0963">Cytoplasm</keyword>
<sequence>MLMSGYPGAARGRYQAVDVDSRIESASPHKLIAILFDELIKAIEIMQAAQSIGNRAKMIDKQQRAANILLALETSLDFRGGGDLAITLAQVYREGRRLVQQGGREDRPEMVEEARSMLAEIASAWEQIG</sequence>
<dbReference type="AlphaFoldDB" id="A0A5D9CCF8"/>
<dbReference type="PANTHER" id="PTHR34773:SF1">
    <property type="entry name" value="FLAGELLAR SECRETION CHAPERONE FLIS"/>
    <property type="match status" value="1"/>
</dbReference>
<comment type="similarity">
    <text evidence="2">Belongs to the FliS family.</text>
</comment>
<comment type="caution">
    <text evidence="6">The sequence shown here is derived from an EMBL/GenBank/DDBJ whole genome shotgun (WGS) entry which is preliminary data.</text>
</comment>
<dbReference type="GO" id="GO:0005829">
    <property type="term" value="C:cytosol"/>
    <property type="evidence" value="ECO:0007669"/>
    <property type="project" value="UniProtKB-SubCell"/>
</dbReference>
<reference evidence="6 7" key="1">
    <citation type="submission" date="2019-08" db="EMBL/GenBank/DDBJ databases">
        <authorList>
            <person name="Wang G."/>
            <person name="Xu Z."/>
        </authorList>
    </citation>
    <scope>NUCLEOTIDE SEQUENCE [LARGE SCALE GENOMIC DNA]</scope>
    <source>
        <strain evidence="6 7">ZX</strain>
    </source>
</reference>
<dbReference type="Proteomes" id="UP000322077">
    <property type="component" value="Unassembled WGS sequence"/>
</dbReference>
<keyword evidence="6" id="KW-0969">Cilium</keyword>
<evidence type="ECO:0000256" key="2">
    <source>
        <dbReference type="ARBA" id="ARBA00008787"/>
    </source>
</evidence>
<evidence type="ECO:0000313" key="7">
    <source>
        <dbReference type="Proteomes" id="UP000322077"/>
    </source>
</evidence>
<dbReference type="GO" id="GO:0071973">
    <property type="term" value="P:bacterial-type flagellum-dependent cell motility"/>
    <property type="evidence" value="ECO:0007669"/>
    <property type="project" value="TreeGrafter"/>
</dbReference>
<dbReference type="Pfam" id="PF02561">
    <property type="entry name" value="FliS"/>
    <property type="match status" value="1"/>
</dbReference>
<keyword evidence="6" id="KW-0966">Cell projection</keyword>
<dbReference type="InterPro" id="IPR036584">
    <property type="entry name" value="FliS_sf"/>
</dbReference>
<protein>
    <submittedName>
        <fullName evidence="6">Flagellar protein FliS</fullName>
    </submittedName>
</protein>
<dbReference type="CDD" id="cd16098">
    <property type="entry name" value="FliS"/>
    <property type="match status" value="1"/>
</dbReference>
<dbReference type="EMBL" id="VTOU01000001">
    <property type="protein sequence ID" value="TZG28943.1"/>
    <property type="molecule type" value="Genomic_DNA"/>
</dbReference>
<evidence type="ECO:0000256" key="3">
    <source>
        <dbReference type="ARBA" id="ARBA00022490"/>
    </source>
</evidence>
<evidence type="ECO:0000313" key="6">
    <source>
        <dbReference type="EMBL" id="TZG28943.1"/>
    </source>
</evidence>
<gene>
    <name evidence="6" type="ORF">FYJ91_02020</name>
</gene>
<organism evidence="6 7">
    <name type="scientific">Sphingomonas montanisoli</name>
    <dbReference type="NCBI Taxonomy" id="2606412"/>
    <lineage>
        <taxon>Bacteria</taxon>
        <taxon>Pseudomonadati</taxon>
        <taxon>Pseudomonadota</taxon>
        <taxon>Alphaproteobacteria</taxon>
        <taxon>Sphingomonadales</taxon>
        <taxon>Sphingomonadaceae</taxon>
        <taxon>Sphingomonas</taxon>
    </lineage>
</organism>